<dbReference type="GeneTree" id="ENSGT00940000160955"/>
<dbReference type="InterPro" id="IPR011015">
    <property type="entry name" value="LEM/LEM-like_dom_sf"/>
</dbReference>
<keyword evidence="6 14" id="KW-1133">Transmembrane helix</keyword>
<dbReference type="Ensembl" id="ENSCMIT00000002470.1">
    <property type="protein sequence ID" value="ENSCMIP00000002384.1"/>
    <property type="gene ID" value="ENSCMIG00000001414.1"/>
</dbReference>
<evidence type="ECO:0000256" key="6">
    <source>
        <dbReference type="ARBA" id="ARBA00022989"/>
    </source>
</evidence>
<evidence type="ECO:0000256" key="10">
    <source>
        <dbReference type="ARBA" id="ARBA00023242"/>
    </source>
</evidence>
<evidence type="ECO:0000256" key="1">
    <source>
        <dbReference type="ARBA" id="ARBA00004186"/>
    </source>
</evidence>
<evidence type="ECO:0000313" key="16">
    <source>
        <dbReference type="Ensembl" id="ENSCMIP00000002384.1"/>
    </source>
</evidence>
<reference evidence="17" key="3">
    <citation type="journal article" date="2014" name="Nature">
        <title>Elephant shark genome provides unique insights into gnathostome evolution.</title>
        <authorList>
            <consortium name="International Elephant Shark Genome Sequencing Consortium"/>
            <person name="Venkatesh B."/>
            <person name="Lee A.P."/>
            <person name="Ravi V."/>
            <person name="Maurya A.K."/>
            <person name="Lian M.M."/>
            <person name="Swann J.B."/>
            <person name="Ohta Y."/>
            <person name="Flajnik M.F."/>
            <person name="Sutoh Y."/>
            <person name="Kasahara M."/>
            <person name="Hoon S."/>
            <person name="Gangu V."/>
            <person name="Roy S.W."/>
            <person name="Irimia M."/>
            <person name="Korzh V."/>
            <person name="Kondrychyn I."/>
            <person name="Lim Z.W."/>
            <person name="Tay B.H."/>
            <person name="Tohari S."/>
            <person name="Kong K.W."/>
            <person name="Ho S."/>
            <person name="Lorente-Galdos B."/>
            <person name="Quilez J."/>
            <person name="Marques-Bonet T."/>
            <person name="Raney B.J."/>
            <person name="Ingham P.W."/>
            <person name="Tay A."/>
            <person name="Hillier L.W."/>
            <person name="Minx P."/>
            <person name="Boehm T."/>
            <person name="Wilson R.K."/>
            <person name="Brenner S."/>
            <person name="Warren W.C."/>
        </authorList>
    </citation>
    <scope>NUCLEOTIDE SEQUENCE [LARGE SCALE GENOMIC DNA]</scope>
</reference>
<dbReference type="OMA" id="STSWFCQ"/>
<reference evidence="17" key="2">
    <citation type="journal article" date="2007" name="PLoS Biol.">
        <title>Survey sequencing and comparative analysis of the elephant shark (Callorhinchus milii) genome.</title>
        <authorList>
            <person name="Venkatesh B."/>
            <person name="Kirkness E.F."/>
            <person name="Loh Y.H."/>
            <person name="Halpern A.L."/>
            <person name="Lee A.P."/>
            <person name="Johnson J."/>
            <person name="Dandona N."/>
            <person name="Viswanathan L.D."/>
            <person name="Tay A."/>
            <person name="Venter J.C."/>
            <person name="Strausberg R.L."/>
            <person name="Brenner S."/>
        </authorList>
    </citation>
    <scope>NUCLEOTIDE SEQUENCE [LARGE SCALE GENOMIC DNA]</scope>
</reference>
<feature type="domain" description="LEM" evidence="15">
    <location>
        <begin position="1"/>
        <end position="39"/>
    </location>
</feature>
<dbReference type="SUPFAM" id="SSF63451">
    <property type="entry name" value="LEM domain"/>
    <property type="match status" value="1"/>
</dbReference>
<dbReference type="FunFam" id="1.10.10.1180:FF:000002">
    <property type="entry name" value="LEM domain-containing protein 2"/>
    <property type="match status" value="1"/>
</dbReference>
<dbReference type="CDD" id="cd12934">
    <property type="entry name" value="LEM"/>
    <property type="match status" value="1"/>
</dbReference>
<name>A0A4W3GWW2_CALMI</name>
<keyword evidence="10" id="KW-0539">Nucleus</keyword>
<dbReference type="PANTHER" id="PTHR13428:SF8">
    <property type="entry name" value="LEM DOMAIN-CONTAINING PROTEIN 2"/>
    <property type="match status" value="1"/>
</dbReference>
<comment type="subcellular location">
    <subcellularLocation>
        <location evidence="1">Cytoplasm</location>
        <location evidence="1">Cytoskeleton</location>
        <location evidence="1">Spindle</location>
    </subcellularLocation>
    <subcellularLocation>
        <location evidence="2">Nucleus inner membrane</location>
        <topology evidence="2">Multi-pass membrane protein</topology>
    </subcellularLocation>
</comment>
<dbReference type="GO" id="GO:0006998">
    <property type="term" value="P:nuclear envelope organization"/>
    <property type="evidence" value="ECO:0007669"/>
    <property type="project" value="TreeGrafter"/>
</dbReference>
<dbReference type="Gene3D" id="1.10.720.40">
    <property type="match status" value="1"/>
</dbReference>
<evidence type="ECO:0000256" key="2">
    <source>
        <dbReference type="ARBA" id="ARBA00004473"/>
    </source>
</evidence>
<keyword evidence="4" id="KW-0597">Phosphoprotein</keyword>
<sequence>ASDEKLRRELKRLGFSPGPITDSTRSLYARRLEQLRTEERLERVRERGSSLAARKRLSAPGFLGAPARQAQGEPRGTSSYTGTGLRLLEDDRWGGGEAEGPSAERRDAGTPGGLFAGGSSLRPWADTGRTRSYGDGCADRYWGPLGQEYASAPSTLTAGDRYTRPSVADDDDDDDYKSKYGPFAGDRLTGKAGGPFAGLPSAPPGLGRLSGDEPDDVRQTPKGKSRRDRLELHLSRFLCIATCLLALVLLGLVCVKTLGLAEGDQEDGRRKIKMLPMDCNNKTDAFCQSEENKVLMALLSQMYDYLAERAGEIECGDHSPMKHKCMLVADVKRHLTIINSNAHKFDVALQWIIQSKLDIGIRLVGEHSETVTSLDLVTCLESTHPQMTFLCRLKFALFAILNKMLIFLLVLGVLWILLLFLKYSSKKVKEQQDAVYEMVNKIIGVIHAHNRDWERNLELMPYIPIPHVRDTLIPPEDRSHMKKVWQKAVKFLESNESRIRTEGQRINGEDFLVWRWTQPSAYCDSIT</sequence>
<evidence type="ECO:0000256" key="14">
    <source>
        <dbReference type="SAM" id="Phobius"/>
    </source>
</evidence>
<evidence type="ECO:0000256" key="9">
    <source>
        <dbReference type="ARBA" id="ARBA00023212"/>
    </source>
</evidence>
<dbReference type="Proteomes" id="UP000314986">
    <property type="component" value="Unassembled WGS sequence"/>
</dbReference>
<feature type="region of interest" description="Disordered" evidence="13">
    <location>
        <begin position="41"/>
        <end position="130"/>
    </location>
</feature>
<evidence type="ECO:0000259" key="15">
    <source>
        <dbReference type="PROSITE" id="PS50954"/>
    </source>
</evidence>
<dbReference type="AlphaFoldDB" id="A0A4W3GWW2"/>
<evidence type="ECO:0000256" key="7">
    <source>
        <dbReference type="ARBA" id="ARBA00022990"/>
    </source>
</evidence>
<evidence type="ECO:0000256" key="3">
    <source>
        <dbReference type="ARBA" id="ARBA00022490"/>
    </source>
</evidence>
<feature type="region of interest" description="Disordered" evidence="13">
    <location>
        <begin position="152"/>
        <end position="225"/>
    </location>
</feature>
<evidence type="ECO:0000313" key="17">
    <source>
        <dbReference type="Proteomes" id="UP000314986"/>
    </source>
</evidence>
<keyword evidence="8 14" id="KW-0472">Membrane</keyword>
<protein>
    <recommendedName>
        <fullName evidence="12">LEM domain-containing protein 2</fullName>
    </recommendedName>
</protein>
<dbReference type="InterPro" id="IPR041885">
    <property type="entry name" value="MAN1_winged_helix_dom"/>
</dbReference>
<dbReference type="GO" id="GO:0005637">
    <property type="term" value="C:nuclear inner membrane"/>
    <property type="evidence" value="ECO:0007669"/>
    <property type="project" value="UniProtKB-SubCell"/>
</dbReference>
<dbReference type="GO" id="GO:0035914">
    <property type="term" value="P:skeletal muscle cell differentiation"/>
    <property type="evidence" value="ECO:0007669"/>
    <property type="project" value="UniProtKB-ARBA"/>
</dbReference>
<organism evidence="16 17">
    <name type="scientific">Callorhinchus milii</name>
    <name type="common">Ghost shark</name>
    <dbReference type="NCBI Taxonomy" id="7868"/>
    <lineage>
        <taxon>Eukaryota</taxon>
        <taxon>Metazoa</taxon>
        <taxon>Chordata</taxon>
        <taxon>Craniata</taxon>
        <taxon>Vertebrata</taxon>
        <taxon>Chondrichthyes</taxon>
        <taxon>Holocephali</taxon>
        <taxon>Chimaeriformes</taxon>
        <taxon>Callorhinchidae</taxon>
        <taxon>Callorhinchus</taxon>
    </lineage>
</organism>
<comment type="subunit">
    <text evidence="11">Interacts (via N-terminus) with LMNA isoform C (via C-terminus) (in vitro). Interacts (via LEM domain) with BANF1. Interacts (via C-terminus) with CHMP7. Interacts (via N-terminus) with tubulin; the interaction causes microtubule bundling and stabilization (in vitro).</text>
</comment>
<keyword evidence="5 14" id="KW-0812">Transmembrane</keyword>
<evidence type="ECO:0000256" key="12">
    <source>
        <dbReference type="ARBA" id="ARBA00069076"/>
    </source>
</evidence>
<dbReference type="Gene3D" id="1.10.10.1180">
    <property type="entry name" value="MAN1, winged-helix domain"/>
    <property type="match status" value="1"/>
</dbReference>
<feature type="region of interest" description="Disordered" evidence="13">
    <location>
        <begin position="1"/>
        <end position="23"/>
    </location>
</feature>
<dbReference type="PROSITE" id="PS50954">
    <property type="entry name" value="LEM"/>
    <property type="match status" value="1"/>
</dbReference>
<dbReference type="InParanoid" id="A0A4W3GWW2"/>
<dbReference type="GO" id="GO:0030514">
    <property type="term" value="P:negative regulation of BMP signaling pathway"/>
    <property type="evidence" value="ECO:0007669"/>
    <property type="project" value="TreeGrafter"/>
</dbReference>
<keyword evidence="7" id="KW-0007">Acetylation</keyword>
<keyword evidence="9" id="KW-0206">Cytoskeleton</keyword>
<dbReference type="SMART" id="SM00540">
    <property type="entry name" value="LEM"/>
    <property type="match status" value="1"/>
</dbReference>
<dbReference type="PANTHER" id="PTHR13428">
    <property type="entry name" value="INNER NUCLEAR MEMBRANE PROTEIN MAN1 LEM DOMAIN CONTAINING PROTEIN"/>
    <property type="match status" value="1"/>
</dbReference>
<accession>A0A4W3GWW2</accession>
<keyword evidence="17" id="KW-1185">Reference proteome</keyword>
<evidence type="ECO:0000256" key="4">
    <source>
        <dbReference type="ARBA" id="ARBA00022553"/>
    </source>
</evidence>
<dbReference type="STRING" id="7868.ENSCMIP00000002384"/>
<reference evidence="17" key="1">
    <citation type="journal article" date="2006" name="Science">
        <title>Ancient noncoding elements conserved in the human genome.</title>
        <authorList>
            <person name="Venkatesh B."/>
            <person name="Kirkness E.F."/>
            <person name="Loh Y.H."/>
            <person name="Halpern A.L."/>
            <person name="Lee A.P."/>
            <person name="Johnson J."/>
            <person name="Dandona N."/>
            <person name="Viswanathan L.D."/>
            <person name="Tay A."/>
            <person name="Venter J.C."/>
            <person name="Strausberg R.L."/>
            <person name="Brenner S."/>
        </authorList>
    </citation>
    <scope>NUCLEOTIDE SEQUENCE [LARGE SCALE GENOMIC DNA]</scope>
</reference>
<evidence type="ECO:0000256" key="5">
    <source>
        <dbReference type="ARBA" id="ARBA00022692"/>
    </source>
</evidence>
<dbReference type="Pfam" id="PF03020">
    <property type="entry name" value="LEM"/>
    <property type="match status" value="1"/>
</dbReference>
<feature type="transmembrane region" description="Helical" evidence="14">
    <location>
        <begin position="234"/>
        <end position="253"/>
    </location>
</feature>
<dbReference type="GO" id="GO:0031490">
    <property type="term" value="F:chromatin DNA binding"/>
    <property type="evidence" value="ECO:0007669"/>
    <property type="project" value="TreeGrafter"/>
</dbReference>
<gene>
    <name evidence="16" type="primary">LOC103179171</name>
</gene>
<dbReference type="InterPro" id="IPR018996">
    <property type="entry name" value="Man1/Src1-like_C"/>
</dbReference>
<dbReference type="FunFam" id="1.10.720.40:FF:000001">
    <property type="entry name" value="LEM domain containing 2, isoform CRA_a"/>
    <property type="match status" value="1"/>
</dbReference>
<evidence type="ECO:0000256" key="13">
    <source>
        <dbReference type="SAM" id="MobiDB-lite"/>
    </source>
</evidence>
<evidence type="ECO:0000256" key="8">
    <source>
        <dbReference type="ARBA" id="ARBA00023136"/>
    </source>
</evidence>
<dbReference type="Pfam" id="PF09402">
    <property type="entry name" value="MSC"/>
    <property type="match status" value="1"/>
</dbReference>
<proteinExistence type="predicted"/>
<reference evidence="16" key="4">
    <citation type="submission" date="2025-08" db="UniProtKB">
        <authorList>
            <consortium name="Ensembl"/>
        </authorList>
    </citation>
    <scope>IDENTIFICATION</scope>
</reference>
<dbReference type="InterPro" id="IPR003887">
    <property type="entry name" value="LEM_dom"/>
</dbReference>
<dbReference type="GO" id="GO:0005819">
    <property type="term" value="C:spindle"/>
    <property type="evidence" value="ECO:0007669"/>
    <property type="project" value="UniProtKB-SubCell"/>
</dbReference>
<reference evidence="16" key="5">
    <citation type="submission" date="2025-09" db="UniProtKB">
        <authorList>
            <consortium name="Ensembl"/>
        </authorList>
    </citation>
    <scope>IDENTIFICATION</scope>
</reference>
<feature type="transmembrane region" description="Helical" evidence="14">
    <location>
        <begin position="395"/>
        <end position="421"/>
    </location>
</feature>
<evidence type="ECO:0000256" key="11">
    <source>
        <dbReference type="ARBA" id="ARBA00063442"/>
    </source>
</evidence>
<keyword evidence="3" id="KW-0963">Cytoplasm</keyword>
<dbReference type="InterPro" id="IPR052277">
    <property type="entry name" value="INM_ESCRT-Associated"/>
</dbReference>